<reference evidence="9 10" key="1">
    <citation type="submission" date="2014-03" db="EMBL/GenBank/DDBJ databases">
        <title>Draft Genome Sequences of Four Burkholderia Strains.</title>
        <authorList>
            <person name="Liu X.Y."/>
            <person name="Li C.X."/>
            <person name="Xu J.H."/>
        </authorList>
    </citation>
    <scope>NUCLEOTIDE SEQUENCE [LARGE SCALE GENOMIC DNA]</scope>
    <source>
        <strain evidence="9 10">DSM 50014</strain>
    </source>
</reference>
<dbReference type="Proteomes" id="UP000027466">
    <property type="component" value="Unassembled WGS sequence"/>
</dbReference>
<dbReference type="InterPro" id="IPR037051">
    <property type="entry name" value="4-carb_acid_sugar_kinase_N_sf"/>
</dbReference>
<evidence type="ECO:0000256" key="6">
    <source>
        <dbReference type="ARBA" id="ARBA00023277"/>
    </source>
</evidence>
<sequence length="469" mass="49723">MTGAELPSQTTLRLAFYGDDFTGSTDALEVLAFAGLRTALFLKPPTPERLAALGRFDAIGVAGDSRAMTPAEMDAALPPVFAALAELRAPLIHYKVCSTFDSAPGIGSIGRVMEIARASFGPHTIPIVAGTPALQRYCAFGNLFARSGTDGRVYRIDRHPIMSAHPVTPMDEGDLLRHFARQTDLPLAGFFLPNFEASREQLDRAWQNARAEAPAGLLLDTASRAHLTEVGRLLEGHANALAPVFAIGSSGLEYALTQWWGENGALPASVPAYDRIEPATPILALSGSASPLSAAQIDAAIAAGFADVEIDARAVIDSRDGARTFDDIVSRTLDALHRGRSVIMHTARGPRDPRIGGLLDALVTQGMTRDDARHGGGRMLGQRLGAIADAVVRGVPLRRLILSGGDTSSQVTQVLGPDALEIDARLTPGAPLCRLISAKPHLRELQVALKGGQMGDANFFITARDGNVR</sequence>
<keyword evidence="2" id="KW-0808">Transferase</keyword>
<protein>
    <submittedName>
        <fullName evidence="9">Type III effector</fullName>
    </submittedName>
</protein>
<feature type="domain" description="Four-carbon acid sugar kinase nucleotide binding" evidence="8">
    <location>
        <begin position="283"/>
        <end position="460"/>
    </location>
</feature>
<keyword evidence="4" id="KW-0418">Kinase</keyword>
<keyword evidence="6" id="KW-0119">Carbohydrate metabolism</keyword>
<organism evidence="9 10">
    <name type="scientific">Caballeronia glathei</name>
    <dbReference type="NCBI Taxonomy" id="60547"/>
    <lineage>
        <taxon>Bacteria</taxon>
        <taxon>Pseudomonadati</taxon>
        <taxon>Pseudomonadota</taxon>
        <taxon>Betaproteobacteria</taxon>
        <taxon>Burkholderiales</taxon>
        <taxon>Burkholderiaceae</taxon>
        <taxon>Caballeronia</taxon>
    </lineage>
</organism>
<evidence type="ECO:0000259" key="7">
    <source>
        <dbReference type="Pfam" id="PF07005"/>
    </source>
</evidence>
<evidence type="ECO:0000256" key="1">
    <source>
        <dbReference type="ARBA" id="ARBA00005715"/>
    </source>
</evidence>
<gene>
    <name evidence="9" type="ORF">BG61_34970</name>
</gene>
<dbReference type="RefSeq" id="WP_051672888.1">
    <property type="nucleotide sequence ID" value="NZ_CADFFX010000043.1"/>
</dbReference>
<evidence type="ECO:0000259" key="8">
    <source>
        <dbReference type="Pfam" id="PF17042"/>
    </source>
</evidence>
<comment type="caution">
    <text evidence="9">The sequence shown here is derived from an EMBL/GenBank/DDBJ whole genome shotgun (WGS) entry which is preliminary data.</text>
</comment>
<dbReference type="InterPro" id="IPR010737">
    <property type="entry name" value="4-carb_acid_sugar_kinase_N"/>
</dbReference>
<evidence type="ECO:0000256" key="4">
    <source>
        <dbReference type="ARBA" id="ARBA00022777"/>
    </source>
</evidence>
<evidence type="ECO:0000313" key="10">
    <source>
        <dbReference type="Proteomes" id="UP000027466"/>
    </source>
</evidence>
<dbReference type="GO" id="GO:0016301">
    <property type="term" value="F:kinase activity"/>
    <property type="evidence" value="ECO:0007669"/>
    <property type="project" value="UniProtKB-KW"/>
</dbReference>
<dbReference type="InterPro" id="IPR031475">
    <property type="entry name" value="NBD_C"/>
</dbReference>
<comment type="similarity">
    <text evidence="1">Belongs to the four-carbon acid sugar kinase family.</text>
</comment>
<accession>A0A069PES3</accession>
<dbReference type="SUPFAM" id="SSF142764">
    <property type="entry name" value="YgbK-like"/>
    <property type="match status" value="1"/>
</dbReference>
<proteinExistence type="inferred from homology"/>
<evidence type="ECO:0000256" key="5">
    <source>
        <dbReference type="ARBA" id="ARBA00022840"/>
    </source>
</evidence>
<dbReference type="Pfam" id="PF17042">
    <property type="entry name" value="NBD_C"/>
    <property type="match status" value="1"/>
</dbReference>
<evidence type="ECO:0000256" key="2">
    <source>
        <dbReference type="ARBA" id="ARBA00022679"/>
    </source>
</evidence>
<evidence type="ECO:0000256" key="3">
    <source>
        <dbReference type="ARBA" id="ARBA00022741"/>
    </source>
</evidence>
<dbReference type="Gene3D" id="3.40.50.10840">
    <property type="entry name" value="Putative sugar-binding, N-terminal domain"/>
    <property type="match status" value="1"/>
</dbReference>
<dbReference type="InterPro" id="IPR042213">
    <property type="entry name" value="NBD_C_sf"/>
</dbReference>
<keyword evidence="5" id="KW-0067">ATP-binding</keyword>
<dbReference type="GO" id="GO:0005524">
    <property type="term" value="F:ATP binding"/>
    <property type="evidence" value="ECO:0007669"/>
    <property type="project" value="UniProtKB-KW"/>
</dbReference>
<keyword evidence="3" id="KW-0547">Nucleotide-binding</keyword>
<dbReference type="EMBL" id="JFHC01000067">
    <property type="protein sequence ID" value="KDR39075.1"/>
    <property type="molecule type" value="Genomic_DNA"/>
</dbReference>
<dbReference type="Pfam" id="PF07005">
    <property type="entry name" value="SBD_N"/>
    <property type="match status" value="1"/>
</dbReference>
<evidence type="ECO:0000313" key="9">
    <source>
        <dbReference type="EMBL" id="KDR39075.1"/>
    </source>
</evidence>
<dbReference type="AlphaFoldDB" id="A0A069PES3"/>
<name>A0A069PES3_9BURK</name>
<keyword evidence="10" id="KW-1185">Reference proteome</keyword>
<dbReference type="Gene3D" id="3.40.980.20">
    <property type="entry name" value="Four-carbon acid sugar kinase, nucleotide binding domain"/>
    <property type="match status" value="1"/>
</dbReference>
<feature type="domain" description="Four-carbon acid sugar kinase N-terminal" evidence="7">
    <location>
        <begin position="14"/>
        <end position="256"/>
    </location>
</feature>
<dbReference type="STRING" id="60547.GCA_000751215_05754"/>